<evidence type="ECO:0000313" key="2">
    <source>
        <dbReference type="EMBL" id="PJI91913.1"/>
    </source>
</evidence>
<organism evidence="2 3">
    <name type="scientific">Yoonia maricola</name>
    <dbReference type="NCBI Taxonomy" id="420999"/>
    <lineage>
        <taxon>Bacteria</taxon>
        <taxon>Pseudomonadati</taxon>
        <taxon>Pseudomonadota</taxon>
        <taxon>Alphaproteobacteria</taxon>
        <taxon>Rhodobacterales</taxon>
        <taxon>Paracoccaceae</taxon>
        <taxon>Yoonia</taxon>
    </lineage>
</organism>
<gene>
    <name evidence="2" type="ORF">BC777_0754</name>
</gene>
<proteinExistence type="predicted"/>
<evidence type="ECO:0000256" key="1">
    <source>
        <dbReference type="SAM" id="SignalP"/>
    </source>
</evidence>
<accession>A0A2M8WLY3</accession>
<dbReference type="EMBL" id="PGTY01000001">
    <property type="protein sequence ID" value="PJI91913.1"/>
    <property type="molecule type" value="Genomic_DNA"/>
</dbReference>
<evidence type="ECO:0000313" key="3">
    <source>
        <dbReference type="Proteomes" id="UP000228531"/>
    </source>
</evidence>
<comment type="caution">
    <text evidence="2">The sequence shown here is derived from an EMBL/GenBank/DDBJ whole genome shotgun (WGS) entry which is preliminary data.</text>
</comment>
<sequence length="125" mass="13889">MKLPVFQYRALSLTLLISAFIATSVPTASKAQDVMEYSTWFEPGEDLFGKTYDGRIIPTNMAIWVETQPGVFIADGSPALHPSEAAIVNEARVMVTDAAPQKREGSLWCMLWNSEHRMHGLVCTE</sequence>
<keyword evidence="1" id="KW-0732">Signal</keyword>
<keyword evidence="3" id="KW-1185">Reference proteome</keyword>
<dbReference type="AlphaFoldDB" id="A0A2M8WLY3"/>
<name>A0A2M8WLY3_9RHOB</name>
<reference evidence="2 3" key="1">
    <citation type="submission" date="2017-11" db="EMBL/GenBank/DDBJ databases">
        <title>Genomic Encyclopedia of Archaeal and Bacterial Type Strains, Phase II (KMG-II): From Individual Species to Whole Genera.</title>
        <authorList>
            <person name="Goeker M."/>
        </authorList>
    </citation>
    <scope>NUCLEOTIDE SEQUENCE [LARGE SCALE GENOMIC DNA]</scope>
    <source>
        <strain evidence="2 3">DSM 29128</strain>
    </source>
</reference>
<feature type="chain" id="PRO_5014637513" evidence="1">
    <location>
        <begin position="32"/>
        <end position="125"/>
    </location>
</feature>
<feature type="signal peptide" evidence="1">
    <location>
        <begin position="1"/>
        <end position="31"/>
    </location>
</feature>
<dbReference type="Proteomes" id="UP000228531">
    <property type="component" value="Unassembled WGS sequence"/>
</dbReference>
<protein>
    <submittedName>
        <fullName evidence="2">Uncharacterized protein</fullName>
    </submittedName>
</protein>